<accession>A0A0D7BBE2</accession>
<reference evidence="2 3" key="1">
    <citation type="journal article" date="2015" name="Fungal Genet. Biol.">
        <title>Evolution of novel wood decay mechanisms in Agaricales revealed by the genome sequences of Fistulina hepatica and Cylindrobasidium torrendii.</title>
        <authorList>
            <person name="Floudas D."/>
            <person name="Held B.W."/>
            <person name="Riley R."/>
            <person name="Nagy L.G."/>
            <person name="Koehler G."/>
            <person name="Ransdell A.S."/>
            <person name="Younus H."/>
            <person name="Chow J."/>
            <person name="Chiniquy J."/>
            <person name="Lipzen A."/>
            <person name="Tritt A."/>
            <person name="Sun H."/>
            <person name="Haridas S."/>
            <person name="LaButti K."/>
            <person name="Ohm R.A."/>
            <person name="Kues U."/>
            <person name="Blanchette R.A."/>
            <person name="Grigoriev I.V."/>
            <person name="Minto R.E."/>
            <person name="Hibbett D.S."/>
        </authorList>
    </citation>
    <scope>NUCLEOTIDE SEQUENCE [LARGE SCALE GENOMIC DNA]</scope>
    <source>
        <strain evidence="2 3">FP15055 ss-10</strain>
    </source>
</reference>
<evidence type="ECO:0000313" key="3">
    <source>
        <dbReference type="Proteomes" id="UP000054007"/>
    </source>
</evidence>
<name>A0A0D7BBE2_9AGAR</name>
<feature type="compositionally biased region" description="Basic and acidic residues" evidence="1">
    <location>
        <begin position="319"/>
        <end position="328"/>
    </location>
</feature>
<sequence>MSVIPTANIALDRLCYIYAIPIDGCDNIASRTVIRNPCSTTLTQHDYSPTATLRDALIKGTCQSDIKNARSEQALLQLSDALDNAIVNPGSNVIVYCDEDLLHAEDALRPIAGGNCDIQALATYFDAESTISLCWVACGIMDVKQKGGAVEFHPIRTDHRLALAGLDGITPKETSRYNRGISALYARIGQLYEKAASGDKYDIKLLQTMEFAIHAHRQYRKVPDCDYPPELTVSSYGSSNKVSGYGMREFPKLYATTLEDLVERSGAAASEPTNVIAETSDTSRQLPISTQRASASSVKGKENREGSPNAPLQVRPKKRSSDSDEVQKKPKRRIVQTHSEGHLETISGGRPLQQTGSARNPAVGRPKATSNALPKATTFTLPVTRPTPLFVAKRSRSQVE</sequence>
<evidence type="ECO:0000313" key="2">
    <source>
        <dbReference type="EMBL" id="KIY67842.1"/>
    </source>
</evidence>
<dbReference type="EMBL" id="KN880516">
    <property type="protein sequence ID" value="KIY67842.1"/>
    <property type="molecule type" value="Genomic_DNA"/>
</dbReference>
<feature type="compositionally biased region" description="Polar residues" evidence="1">
    <location>
        <begin position="368"/>
        <end position="381"/>
    </location>
</feature>
<proteinExistence type="predicted"/>
<keyword evidence="3" id="KW-1185">Reference proteome</keyword>
<protein>
    <submittedName>
        <fullName evidence="2">Uncharacterized protein</fullName>
    </submittedName>
</protein>
<organism evidence="2 3">
    <name type="scientific">Cylindrobasidium torrendii FP15055 ss-10</name>
    <dbReference type="NCBI Taxonomy" id="1314674"/>
    <lineage>
        <taxon>Eukaryota</taxon>
        <taxon>Fungi</taxon>
        <taxon>Dikarya</taxon>
        <taxon>Basidiomycota</taxon>
        <taxon>Agaricomycotina</taxon>
        <taxon>Agaricomycetes</taxon>
        <taxon>Agaricomycetidae</taxon>
        <taxon>Agaricales</taxon>
        <taxon>Marasmiineae</taxon>
        <taxon>Physalacriaceae</taxon>
        <taxon>Cylindrobasidium</taxon>
    </lineage>
</organism>
<gene>
    <name evidence="2" type="ORF">CYLTODRAFT_490324</name>
</gene>
<dbReference type="Proteomes" id="UP000054007">
    <property type="component" value="Unassembled WGS sequence"/>
</dbReference>
<dbReference type="AlphaFoldDB" id="A0A0D7BBE2"/>
<feature type="compositionally biased region" description="Polar residues" evidence="1">
    <location>
        <begin position="271"/>
        <end position="297"/>
    </location>
</feature>
<evidence type="ECO:0000256" key="1">
    <source>
        <dbReference type="SAM" id="MobiDB-lite"/>
    </source>
</evidence>
<feature type="region of interest" description="Disordered" evidence="1">
    <location>
        <begin position="265"/>
        <end position="400"/>
    </location>
</feature>